<feature type="region of interest" description="Disordered" evidence="5">
    <location>
        <begin position="174"/>
        <end position="193"/>
    </location>
</feature>
<comment type="caution">
    <text evidence="6">The sequence shown here is derived from an EMBL/GenBank/DDBJ whole genome shotgun (WGS) entry which is preliminary data.</text>
</comment>
<keyword evidence="7" id="KW-1185">Reference proteome</keyword>
<feature type="compositionally biased region" description="Basic and acidic residues" evidence="5">
    <location>
        <begin position="1"/>
        <end position="12"/>
    </location>
</feature>
<evidence type="ECO:0000256" key="5">
    <source>
        <dbReference type="SAM" id="MobiDB-lite"/>
    </source>
</evidence>
<name>A0ABT5SYK3_9PSEU</name>
<proteinExistence type="inferred from homology"/>
<comment type="subunit">
    <text evidence="2">Forms a homooligomeric, either hexameric or heptameric, ring-like structure which stacks co-axially with the proteasomal alpha-rings.</text>
</comment>
<evidence type="ECO:0000256" key="3">
    <source>
        <dbReference type="ARBA" id="ARBA00014831"/>
    </source>
</evidence>
<comment type="similarity">
    <text evidence="1">Belongs to the Bpa family.</text>
</comment>
<dbReference type="EMBL" id="JAQZAO010000010">
    <property type="protein sequence ID" value="MDD7967947.1"/>
    <property type="molecule type" value="Genomic_DNA"/>
</dbReference>
<evidence type="ECO:0000256" key="2">
    <source>
        <dbReference type="ARBA" id="ARBA00011402"/>
    </source>
</evidence>
<protein>
    <recommendedName>
        <fullName evidence="3">Bacterial proteasome activator</fullName>
    </recommendedName>
</protein>
<feature type="compositionally biased region" description="Basic and acidic residues" evidence="5">
    <location>
        <begin position="52"/>
        <end position="61"/>
    </location>
</feature>
<sequence length="193" mass="20891">MTSQDHGTDGRGEAAGAATSAPVTGPVVHDTRRWSRDGAPPAVPAPSVPRAVRAEPEAAADTDREVIDAGPLLRIGTMIRKVLEEVRETPLDEGARQQVRDLRTLAVDELVTHLGPELRAELQALDVGLPADEVPSDLELRIAQAQLVGWLEGLFQGAQMAFAAEQMAQRSQLERLRQEAQQREARPTSAPYL</sequence>
<evidence type="ECO:0000313" key="7">
    <source>
        <dbReference type="Proteomes" id="UP001300763"/>
    </source>
</evidence>
<evidence type="ECO:0000256" key="4">
    <source>
        <dbReference type="ARBA" id="ARBA00022942"/>
    </source>
</evidence>
<accession>A0ABT5SYK3</accession>
<organism evidence="6 7">
    <name type="scientific">Actinomycetospora lemnae</name>
    <dbReference type="NCBI Taxonomy" id="3019891"/>
    <lineage>
        <taxon>Bacteria</taxon>
        <taxon>Bacillati</taxon>
        <taxon>Actinomycetota</taxon>
        <taxon>Actinomycetes</taxon>
        <taxon>Pseudonocardiales</taxon>
        <taxon>Pseudonocardiaceae</taxon>
        <taxon>Actinomycetospora</taxon>
    </lineage>
</organism>
<feature type="compositionally biased region" description="Basic and acidic residues" evidence="5">
    <location>
        <begin position="174"/>
        <end position="186"/>
    </location>
</feature>
<dbReference type="Proteomes" id="UP001300763">
    <property type="component" value="Unassembled WGS sequence"/>
</dbReference>
<keyword evidence="4" id="KW-0647">Proteasome</keyword>
<dbReference type="Pfam" id="PF10759">
    <property type="entry name" value="BPA"/>
    <property type="match status" value="1"/>
</dbReference>
<gene>
    <name evidence="6" type="ORF">PGB27_21605</name>
</gene>
<reference evidence="6 7" key="1">
    <citation type="submission" date="2023-02" db="EMBL/GenBank/DDBJ databases">
        <title>Genome sequencing required for Actinomycetospora new species description.</title>
        <authorList>
            <person name="Saimee Y."/>
            <person name="Duangmal K."/>
        </authorList>
    </citation>
    <scope>NUCLEOTIDE SEQUENCE [LARGE SCALE GENOMIC DNA]</scope>
    <source>
        <strain evidence="6 7">DW7H6</strain>
    </source>
</reference>
<evidence type="ECO:0000313" key="6">
    <source>
        <dbReference type="EMBL" id="MDD7967947.1"/>
    </source>
</evidence>
<feature type="region of interest" description="Disordered" evidence="5">
    <location>
        <begin position="1"/>
        <end position="61"/>
    </location>
</feature>
<dbReference type="InterPro" id="IPR019695">
    <property type="entry name" value="Proteasome_act"/>
</dbReference>
<evidence type="ECO:0000256" key="1">
    <source>
        <dbReference type="ARBA" id="ARBA00006639"/>
    </source>
</evidence>
<dbReference type="RefSeq" id="WP_274202480.1">
    <property type="nucleotide sequence ID" value="NZ_JAQZAO010000010.1"/>
</dbReference>